<evidence type="ECO:0000313" key="2">
    <source>
        <dbReference type="EMBL" id="GAA2118637.1"/>
    </source>
</evidence>
<gene>
    <name evidence="2" type="ORF">GCM10009824_19010</name>
</gene>
<keyword evidence="3" id="KW-1185">Reference proteome</keyword>
<evidence type="ECO:0008006" key="4">
    <source>
        <dbReference type="Google" id="ProtNLM"/>
    </source>
</evidence>
<organism evidence="2 3">
    <name type="scientific">Kocuria atrinae</name>
    <dbReference type="NCBI Taxonomy" id="592377"/>
    <lineage>
        <taxon>Bacteria</taxon>
        <taxon>Bacillati</taxon>
        <taxon>Actinomycetota</taxon>
        <taxon>Actinomycetes</taxon>
        <taxon>Micrococcales</taxon>
        <taxon>Micrococcaceae</taxon>
        <taxon>Kocuria</taxon>
    </lineage>
</organism>
<feature type="region of interest" description="Disordered" evidence="1">
    <location>
        <begin position="1"/>
        <end position="91"/>
    </location>
</feature>
<feature type="compositionally biased region" description="Low complexity" evidence="1">
    <location>
        <begin position="54"/>
        <end position="68"/>
    </location>
</feature>
<protein>
    <recommendedName>
        <fullName evidence="4">Lipoprotein</fullName>
    </recommendedName>
</protein>
<proteinExistence type="predicted"/>
<name>A0ABN2XXU2_9MICC</name>
<evidence type="ECO:0000256" key="1">
    <source>
        <dbReference type="SAM" id="MobiDB-lite"/>
    </source>
</evidence>
<dbReference type="EMBL" id="BAAAQA010000018">
    <property type="protein sequence ID" value="GAA2118637.1"/>
    <property type="molecule type" value="Genomic_DNA"/>
</dbReference>
<comment type="caution">
    <text evidence="2">The sequence shown here is derived from an EMBL/GenBank/DDBJ whole genome shotgun (WGS) entry which is preliminary data.</text>
</comment>
<dbReference type="Proteomes" id="UP001500166">
    <property type="component" value="Unassembled WGS sequence"/>
</dbReference>
<accession>A0ABN2XXU2</accession>
<reference evidence="2 3" key="1">
    <citation type="journal article" date="2019" name="Int. J. Syst. Evol. Microbiol.">
        <title>The Global Catalogue of Microorganisms (GCM) 10K type strain sequencing project: providing services to taxonomists for standard genome sequencing and annotation.</title>
        <authorList>
            <consortium name="The Broad Institute Genomics Platform"/>
            <consortium name="The Broad Institute Genome Sequencing Center for Infectious Disease"/>
            <person name="Wu L."/>
            <person name="Ma J."/>
        </authorList>
    </citation>
    <scope>NUCLEOTIDE SEQUENCE [LARGE SCALE GENOMIC DNA]</scope>
    <source>
        <strain evidence="2 3">JCM 15914</strain>
    </source>
</reference>
<sequence length="180" mass="18646">MRGAGAVRFDGCTPQESQQAAESDVVVQPQDVRESLDGVLVSEDNPLSLYASESQPSPSGQPSTDGPGASAGGAAGTMRDRALSELGLGTNVDPKICEPVRDAAVSYLAVPATSADSYKALSRDNLTAMTVELAESPEHARGQVAENIELHGRCQDMTMSVSGVSVRTQVAPLNADVDAM</sequence>
<evidence type="ECO:0000313" key="3">
    <source>
        <dbReference type="Proteomes" id="UP001500166"/>
    </source>
</evidence>